<proteinExistence type="predicted"/>
<feature type="transmembrane region" description="Helical" evidence="1">
    <location>
        <begin position="76"/>
        <end position="93"/>
    </location>
</feature>
<name>A0A6G9GZL7_9ACTN</name>
<accession>A0A6G9GZL7</accession>
<dbReference type="Proteomes" id="UP000501179">
    <property type="component" value="Chromosome"/>
</dbReference>
<keyword evidence="1" id="KW-0812">Transmembrane</keyword>
<sequence>MAHAAIRTRPHVSLRGWRVPLLFGAAYGIYTQFIARSGGAANFGQLALALASGLALTVLIYGLLRIQHALPRELRAGAWGVLVGGAMGFLYSLTQHSILLSSVIGLVLGVSTTLVTFYAFYMREP</sequence>
<organism evidence="2 3">
    <name type="scientific">Streptomyces liangshanensis</name>
    <dbReference type="NCBI Taxonomy" id="2717324"/>
    <lineage>
        <taxon>Bacteria</taxon>
        <taxon>Bacillati</taxon>
        <taxon>Actinomycetota</taxon>
        <taxon>Actinomycetes</taxon>
        <taxon>Kitasatosporales</taxon>
        <taxon>Streptomycetaceae</taxon>
        <taxon>Streptomyces</taxon>
    </lineage>
</organism>
<protein>
    <submittedName>
        <fullName evidence="2">Uncharacterized protein</fullName>
    </submittedName>
</protein>
<evidence type="ECO:0000256" key="1">
    <source>
        <dbReference type="SAM" id="Phobius"/>
    </source>
</evidence>
<dbReference type="AlphaFoldDB" id="A0A6G9GZL7"/>
<feature type="transmembrane region" description="Helical" evidence="1">
    <location>
        <begin position="12"/>
        <end position="30"/>
    </location>
</feature>
<keyword evidence="1" id="KW-0472">Membrane</keyword>
<evidence type="ECO:0000313" key="3">
    <source>
        <dbReference type="Proteomes" id="UP000501179"/>
    </source>
</evidence>
<feature type="transmembrane region" description="Helical" evidence="1">
    <location>
        <begin position="99"/>
        <end position="121"/>
    </location>
</feature>
<dbReference type="RefSeq" id="WP_167030138.1">
    <property type="nucleotide sequence ID" value="NZ_CP050177.1"/>
</dbReference>
<keyword evidence="1" id="KW-1133">Transmembrane helix</keyword>
<keyword evidence="3" id="KW-1185">Reference proteome</keyword>
<evidence type="ECO:0000313" key="2">
    <source>
        <dbReference type="EMBL" id="QIQ03718.1"/>
    </source>
</evidence>
<gene>
    <name evidence="2" type="ORF">HA039_16540</name>
</gene>
<feature type="transmembrane region" description="Helical" evidence="1">
    <location>
        <begin position="42"/>
        <end position="64"/>
    </location>
</feature>
<reference evidence="2 3" key="1">
    <citation type="submission" date="2020-03" db="EMBL/GenBank/DDBJ databases">
        <title>A novel species.</title>
        <authorList>
            <person name="Gao J."/>
        </authorList>
    </citation>
    <scope>NUCLEOTIDE SEQUENCE [LARGE SCALE GENOMIC DNA]</scope>
    <source>
        <strain evidence="2 3">QMT-12</strain>
    </source>
</reference>
<dbReference type="KEGG" id="slia:HA039_16540"/>
<dbReference type="EMBL" id="CP050177">
    <property type="protein sequence ID" value="QIQ03718.1"/>
    <property type="molecule type" value="Genomic_DNA"/>
</dbReference>